<name>A0A2S7L0A5_9FLAO</name>
<gene>
    <name evidence="1" type="ORF">BST83_15320</name>
</gene>
<accession>A0A2S7L0A5</accession>
<dbReference type="Pfam" id="PF13715">
    <property type="entry name" value="CarbopepD_reg_2"/>
    <property type="match status" value="1"/>
</dbReference>
<dbReference type="InterPro" id="IPR008969">
    <property type="entry name" value="CarboxyPept-like_regulatory"/>
</dbReference>
<reference evidence="1 2" key="1">
    <citation type="submission" date="2016-11" db="EMBL/GenBank/DDBJ databases">
        <title>Trade-off between light-utilization and light-protection in marine flavobacteria.</title>
        <authorList>
            <person name="Kumagai Y."/>
        </authorList>
    </citation>
    <scope>NUCLEOTIDE SEQUENCE [LARGE SCALE GENOMIC DNA]</scope>
    <source>
        <strain evidence="1 2">ATCC 700397</strain>
    </source>
</reference>
<protein>
    <recommendedName>
        <fullName evidence="3">Carboxypeptidase-like regulatory domain-containing protein</fullName>
    </recommendedName>
</protein>
<dbReference type="EMBL" id="MQUA01000013">
    <property type="protein sequence ID" value="PQB08342.1"/>
    <property type="molecule type" value="Genomic_DNA"/>
</dbReference>
<evidence type="ECO:0008006" key="3">
    <source>
        <dbReference type="Google" id="ProtNLM"/>
    </source>
</evidence>
<dbReference type="Proteomes" id="UP000239522">
    <property type="component" value="Unassembled WGS sequence"/>
</dbReference>
<proteinExistence type="predicted"/>
<dbReference type="AlphaFoldDB" id="A0A2S7L0A5"/>
<evidence type="ECO:0000313" key="1">
    <source>
        <dbReference type="EMBL" id="PQB08342.1"/>
    </source>
</evidence>
<evidence type="ECO:0000313" key="2">
    <source>
        <dbReference type="Proteomes" id="UP000239522"/>
    </source>
</evidence>
<keyword evidence="2" id="KW-1185">Reference proteome</keyword>
<sequence>MYTQEKIAGKVFDRSTNTPLSYVNIGVFSKDLGTVSNGAGDFNLEIENLKDSITFSMIGFKTRKIPVAYFNLKDTIYLDEESIELEEIFISNKKGKSKILGNKKPKLFFASISFKKIEAGNELGIKIKVKKNTDVNKFNLLLVKNDYPNLKLRLNFYNLKDNKPYERINSENIIFETSIEKGVLSIDLTDYNITLKEDFFVSIESLNKLDDENKQIIVAGRVLGKSYGRKTSQGSWTKIKIGFCLSLDVLQY</sequence>
<dbReference type="SUPFAM" id="SSF49464">
    <property type="entry name" value="Carboxypeptidase regulatory domain-like"/>
    <property type="match status" value="1"/>
</dbReference>
<organism evidence="1 2">
    <name type="scientific">Polaribacter filamentus</name>
    <dbReference type="NCBI Taxonomy" id="53483"/>
    <lineage>
        <taxon>Bacteria</taxon>
        <taxon>Pseudomonadati</taxon>
        <taxon>Bacteroidota</taxon>
        <taxon>Flavobacteriia</taxon>
        <taxon>Flavobacteriales</taxon>
        <taxon>Flavobacteriaceae</taxon>
    </lineage>
</organism>
<comment type="caution">
    <text evidence="1">The sequence shown here is derived from an EMBL/GenBank/DDBJ whole genome shotgun (WGS) entry which is preliminary data.</text>
</comment>